<proteinExistence type="predicted"/>
<dbReference type="InterPro" id="IPR036390">
    <property type="entry name" value="WH_DNA-bd_sf"/>
</dbReference>
<dbReference type="Pfam" id="PF02082">
    <property type="entry name" value="Rrf2"/>
    <property type="match status" value="1"/>
</dbReference>
<sequence length="154" mass="16969">MRISAKSDYALRALADLAANWEVPQSAESIAARQDIPPKYLEAIFTELGRTRFIQSQRGHGGGHRLRVAPENITVADVVRALNGPLLTVRGECPEDLEYERRSQALQSVWIAARAALREVLEGTTLADLAAGRLPDRITELTADPDAWVSRINI</sequence>
<dbReference type="NCBIfam" id="TIGR00738">
    <property type="entry name" value="rrf2_super"/>
    <property type="match status" value="1"/>
</dbReference>
<dbReference type="GeneID" id="74301312"/>
<dbReference type="AlphaFoldDB" id="A0A5N5UVF5"/>
<reference evidence="2 3" key="1">
    <citation type="submission" date="2012-10" db="EMBL/GenBank/DDBJ databases">
        <title>The draft sequence of the Mycobacterium pheli genome.</title>
        <authorList>
            <person name="Pettersson B.M.F."/>
            <person name="Das S."/>
            <person name="Dasgupta S."/>
            <person name="Bhattacharya A."/>
            <person name="Kirsebom L.A."/>
        </authorList>
    </citation>
    <scope>NUCLEOTIDE SEQUENCE [LARGE SCALE GENOMIC DNA]</scope>
    <source>
        <strain evidence="2 3">CCUG 21000</strain>
    </source>
</reference>
<dbReference type="PROSITE" id="PS51197">
    <property type="entry name" value="HTH_RRF2_2"/>
    <property type="match status" value="1"/>
</dbReference>
<dbReference type="RefSeq" id="WP_061482039.1">
    <property type="nucleotide sequence ID" value="NZ_ANBO01000034.1"/>
</dbReference>
<dbReference type="GO" id="GO:0003677">
    <property type="term" value="F:DNA binding"/>
    <property type="evidence" value="ECO:0007669"/>
    <property type="project" value="UniProtKB-KW"/>
</dbReference>
<dbReference type="Proteomes" id="UP000325690">
    <property type="component" value="Unassembled WGS sequence"/>
</dbReference>
<comment type="caution">
    <text evidence="2">The sequence shown here is derived from an EMBL/GenBank/DDBJ whole genome shotgun (WGS) entry which is preliminary data.</text>
</comment>
<evidence type="ECO:0000313" key="3">
    <source>
        <dbReference type="Proteomes" id="UP000325690"/>
    </source>
</evidence>
<evidence type="ECO:0000313" key="2">
    <source>
        <dbReference type="EMBL" id="KAB7753566.1"/>
    </source>
</evidence>
<dbReference type="GO" id="GO:0003700">
    <property type="term" value="F:DNA-binding transcription factor activity"/>
    <property type="evidence" value="ECO:0007669"/>
    <property type="project" value="TreeGrafter"/>
</dbReference>
<keyword evidence="1" id="KW-0238">DNA-binding</keyword>
<organism evidence="2 3">
    <name type="scientific">Mycolicibacterium phlei DSM 43239 = CCUG 21000</name>
    <dbReference type="NCBI Taxonomy" id="1226750"/>
    <lineage>
        <taxon>Bacteria</taxon>
        <taxon>Bacillati</taxon>
        <taxon>Actinomycetota</taxon>
        <taxon>Actinomycetes</taxon>
        <taxon>Mycobacteriales</taxon>
        <taxon>Mycobacteriaceae</taxon>
        <taxon>Mycolicibacterium</taxon>
    </lineage>
</organism>
<keyword evidence="3" id="KW-1185">Reference proteome</keyword>
<accession>A0A5N5UVF5</accession>
<dbReference type="PANTHER" id="PTHR33221:SF5">
    <property type="entry name" value="HTH-TYPE TRANSCRIPTIONAL REGULATOR ISCR"/>
    <property type="match status" value="1"/>
</dbReference>
<evidence type="ECO:0000256" key="1">
    <source>
        <dbReference type="ARBA" id="ARBA00023125"/>
    </source>
</evidence>
<name>A0A5N5UVF5_MYCPH</name>
<dbReference type="EMBL" id="ANBP01000034">
    <property type="protein sequence ID" value="KAB7753566.1"/>
    <property type="molecule type" value="Genomic_DNA"/>
</dbReference>
<dbReference type="InterPro" id="IPR036388">
    <property type="entry name" value="WH-like_DNA-bd_sf"/>
</dbReference>
<dbReference type="PANTHER" id="PTHR33221">
    <property type="entry name" value="WINGED HELIX-TURN-HELIX TRANSCRIPTIONAL REGULATOR, RRF2 FAMILY"/>
    <property type="match status" value="1"/>
</dbReference>
<dbReference type="SUPFAM" id="SSF46785">
    <property type="entry name" value="Winged helix' DNA-binding domain"/>
    <property type="match status" value="1"/>
</dbReference>
<dbReference type="GO" id="GO:0005829">
    <property type="term" value="C:cytosol"/>
    <property type="evidence" value="ECO:0007669"/>
    <property type="project" value="TreeGrafter"/>
</dbReference>
<dbReference type="Gene3D" id="1.10.10.10">
    <property type="entry name" value="Winged helix-like DNA-binding domain superfamily/Winged helix DNA-binding domain"/>
    <property type="match status" value="1"/>
</dbReference>
<dbReference type="InterPro" id="IPR000944">
    <property type="entry name" value="Tscrpt_reg_Rrf2"/>
</dbReference>
<protein>
    <submittedName>
        <fullName evidence="2">Rrf2 family transcriptional regulator</fullName>
    </submittedName>
</protein>
<gene>
    <name evidence="2" type="ORF">MPHL21000_20280</name>
</gene>